<gene>
    <name evidence="2" type="ORF">LCGC14_0153180</name>
</gene>
<dbReference type="Pfam" id="PF01894">
    <property type="entry name" value="YjbQ"/>
    <property type="match status" value="1"/>
</dbReference>
<dbReference type="PANTHER" id="PTHR30615">
    <property type="entry name" value="UNCHARACTERIZED PROTEIN YJBQ-RELATED"/>
    <property type="match status" value="1"/>
</dbReference>
<evidence type="ECO:0008006" key="3">
    <source>
        <dbReference type="Google" id="ProtNLM"/>
    </source>
</evidence>
<sequence>MNSELTVHTRGQGLYEITSDVMQALSGQRSDGLLTLFVRHTSASLLIQENADPDVQRDLLAYFAQLVPPADDPSMSYLRHTLEGPDDMPAHIKAAVMPVTLSIPVVAGRMVLGTWQGIYLFEHRDAPHSRRIAVHFA</sequence>
<dbReference type="Gene3D" id="2.60.120.460">
    <property type="entry name" value="YjbQ-like"/>
    <property type="match status" value="1"/>
</dbReference>
<dbReference type="PANTHER" id="PTHR30615:SF8">
    <property type="entry name" value="UPF0047 PROTEIN C4A8.02C"/>
    <property type="match status" value="1"/>
</dbReference>
<accession>A0A0F9UXT9</accession>
<evidence type="ECO:0000256" key="1">
    <source>
        <dbReference type="ARBA" id="ARBA00005534"/>
    </source>
</evidence>
<dbReference type="InterPro" id="IPR001602">
    <property type="entry name" value="UPF0047_YjbQ-like"/>
</dbReference>
<dbReference type="PIRSF" id="PIRSF004681">
    <property type="entry name" value="UCP004681"/>
    <property type="match status" value="1"/>
</dbReference>
<dbReference type="NCBIfam" id="TIGR00149">
    <property type="entry name" value="TIGR00149_YjbQ"/>
    <property type="match status" value="1"/>
</dbReference>
<comment type="caution">
    <text evidence="2">The sequence shown here is derived from an EMBL/GenBank/DDBJ whole genome shotgun (WGS) entry which is preliminary data.</text>
</comment>
<protein>
    <recommendedName>
        <fullName evidence="3">Secondary thiamine-phosphate synthase enzyme</fullName>
    </recommendedName>
</protein>
<dbReference type="SUPFAM" id="SSF111038">
    <property type="entry name" value="YjbQ-like"/>
    <property type="match status" value="1"/>
</dbReference>
<name>A0A0F9UXT9_9ZZZZ</name>
<evidence type="ECO:0000313" key="2">
    <source>
        <dbReference type="EMBL" id="KKN97805.1"/>
    </source>
</evidence>
<proteinExistence type="inferred from homology"/>
<dbReference type="AlphaFoldDB" id="A0A0F9UXT9"/>
<comment type="similarity">
    <text evidence="1">Belongs to the UPF0047 family.</text>
</comment>
<organism evidence="2">
    <name type="scientific">marine sediment metagenome</name>
    <dbReference type="NCBI Taxonomy" id="412755"/>
    <lineage>
        <taxon>unclassified sequences</taxon>
        <taxon>metagenomes</taxon>
        <taxon>ecological metagenomes</taxon>
    </lineage>
</organism>
<reference evidence="2" key="1">
    <citation type="journal article" date="2015" name="Nature">
        <title>Complex archaea that bridge the gap between prokaryotes and eukaryotes.</title>
        <authorList>
            <person name="Spang A."/>
            <person name="Saw J.H."/>
            <person name="Jorgensen S.L."/>
            <person name="Zaremba-Niedzwiedzka K."/>
            <person name="Martijn J."/>
            <person name="Lind A.E."/>
            <person name="van Eijk R."/>
            <person name="Schleper C."/>
            <person name="Guy L."/>
            <person name="Ettema T.J."/>
        </authorList>
    </citation>
    <scope>NUCLEOTIDE SEQUENCE</scope>
</reference>
<dbReference type="InterPro" id="IPR035917">
    <property type="entry name" value="YjbQ-like_sf"/>
</dbReference>
<dbReference type="EMBL" id="LAZR01000055">
    <property type="protein sequence ID" value="KKN97805.1"/>
    <property type="molecule type" value="Genomic_DNA"/>
</dbReference>